<dbReference type="KEGG" id="nfl:COO91_02820"/>
<keyword evidence="2" id="KW-1185">Reference proteome</keyword>
<dbReference type="AlphaFoldDB" id="A0A2K8SN96"/>
<evidence type="ECO:0000313" key="1">
    <source>
        <dbReference type="EMBL" id="AUB36891.1"/>
    </source>
</evidence>
<name>A0A2K8SN96_9NOSO</name>
<sequence>MENTLKTQVIIHQKTSQIICLGHGLGRIHDFKSLINN</sequence>
<accession>A0A2K8SN96</accession>
<dbReference type="EMBL" id="CP024785">
    <property type="protein sequence ID" value="AUB36891.1"/>
    <property type="molecule type" value="Genomic_DNA"/>
</dbReference>
<gene>
    <name evidence="1" type="ORF">COO91_02820</name>
</gene>
<organism evidence="1 2">
    <name type="scientific">Nostoc flagelliforme CCNUN1</name>
    <dbReference type="NCBI Taxonomy" id="2038116"/>
    <lineage>
        <taxon>Bacteria</taxon>
        <taxon>Bacillati</taxon>
        <taxon>Cyanobacteriota</taxon>
        <taxon>Cyanophyceae</taxon>
        <taxon>Nostocales</taxon>
        <taxon>Nostocaceae</taxon>
        <taxon>Nostoc</taxon>
    </lineage>
</organism>
<dbReference type="Proteomes" id="UP000232003">
    <property type="component" value="Chromosome"/>
</dbReference>
<evidence type="ECO:0000313" key="2">
    <source>
        <dbReference type="Proteomes" id="UP000232003"/>
    </source>
</evidence>
<proteinExistence type="predicted"/>
<reference evidence="1 2" key="1">
    <citation type="submission" date="2017-11" db="EMBL/GenBank/DDBJ databases">
        <title>Complete genome of a free-living desiccation-tolerant cyanobacterium and its photosynthetic adaptation to extreme terrestrial habitat.</title>
        <authorList>
            <person name="Shang J."/>
        </authorList>
    </citation>
    <scope>NUCLEOTIDE SEQUENCE [LARGE SCALE GENOMIC DNA]</scope>
    <source>
        <strain evidence="1 2">CCNUN1</strain>
    </source>
</reference>
<protein>
    <submittedName>
        <fullName evidence="1">Mobile element protein</fullName>
    </submittedName>
</protein>